<accession>A0A1I2I5U2</accession>
<evidence type="ECO:0000256" key="4">
    <source>
        <dbReference type="ARBA" id="ARBA00022630"/>
    </source>
</evidence>
<feature type="binding site" evidence="12">
    <location>
        <position position="273"/>
    </location>
    <ligand>
        <name>Mg(2+)</name>
        <dbReference type="ChEBI" id="CHEBI:18420"/>
    </ligand>
</feature>
<keyword evidence="7 11" id="KW-0274">FAD</keyword>
<evidence type="ECO:0000256" key="12">
    <source>
        <dbReference type="PIRSR" id="PIRSR006268-2"/>
    </source>
</evidence>
<keyword evidence="5 11" id="KW-0808">Transferase</keyword>
<dbReference type="SUPFAM" id="SSF143631">
    <property type="entry name" value="ApbE-like"/>
    <property type="match status" value="1"/>
</dbReference>
<evidence type="ECO:0000313" key="14">
    <source>
        <dbReference type="Proteomes" id="UP000199477"/>
    </source>
</evidence>
<evidence type="ECO:0000256" key="8">
    <source>
        <dbReference type="ARBA" id="ARBA00022842"/>
    </source>
</evidence>
<dbReference type="RefSeq" id="WP_035323305.1">
    <property type="nucleotide sequence ID" value="NZ_FONH01000015.1"/>
</dbReference>
<dbReference type="Proteomes" id="UP000199477">
    <property type="component" value="Unassembled WGS sequence"/>
</dbReference>
<comment type="catalytic activity">
    <reaction evidence="10 11">
        <text>L-threonyl-[protein] + FAD = FMN-L-threonyl-[protein] + AMP + H(+)</text>
        <dbReference type="Rhea" id="RHEA:36847"/>
        <dbReference type="Rhea" id="RHEA-COMP:11060"/>
        <dbReference type="Rhea" id="RHEA-COMP:11061"/>
        <dbReference type="ChEBI" id="CHEBI:15378"/>
        <dbReference type="ChEBI" id="CHEBI:30013"/>
        <dbReference type="ChEBI" id="CHEBI:57692"/>
        <dbReference type="ChEBI" id="CHEBI:74257"/>
        <dbReference type="ChEBI" id="CHEBI:456215"/>
        <dbReference type="EC" id="2.7.1.180"/>
    </reaction>
</comment>
<evidence type="ECO:0000256" key="2">
    <source>
        <dbReference type="ARBA" id="ARBA00011955"/>
    </source>
</evidence>
<sequence length="318" mass="33844">MAIATEAVHQLHGVTMGTTWSARIVAPPGMPVRAWQDGVQRCLDEVDAQMSTYKPDSALSRFNTAPAGTWQSVPDECFAVIAQALRLAQETGGAYDPTVGPLVNLWGFGPDAAPARTPSDEALAAARERVGWWKPRLNEAARQLFQPGGVYIDLSSIAKGHGVDRAGEWLDRAGAQAWLVEVGGEMKAHGAKPDGSPWRVGIERPDGSGAYDQVIALGGRAIATSGDYRRRYAQDGVVRSHHIDPRSGVPVAHAVASVSILAARAIDADPLGTAMTLLGPDEGLAFARERDLAVLFSLRGEHGWETRMSPAFAAALRA</sequence>
<dbReference type="PANTHER" id="PTHR30040">
    <property type="entry name" value="THIAMINE BIOSYNTHESIS LIPOPROTEIN APBE"/>
    <property type="match status" value="1"/>
</dbReference>
<keyword evidence="14" id="KW-1185">Reference proteome</keyword>
<organism evidence="13 14">
    <name type="scientific">Dyella marensis</name>
    <dbReference type="NCBI Taxonomy" id="500610"/>
    <lineage>
        <taxon>Bacteria</taxon>
        <taxon>Pseudomonadati</taxon>
        <taxon>Pseudomonadota</taxon>
        <taxon>Gammaproteobacteria</taxon>
        <taxon>Lysobacterales</taxon>
        <taxon>Rhodanobacteraceae</taxon>
        <taxon>Dyella</taxon>
    </lineage>
</organism>
<dbReference type="Pfam" id="PF02424">
    <property type="entry name" value="ApbE"/>
    <property type="match status" value="1"/>
</dbReference>
<evidence type="ECO:0000256" key="3">
    <source>
        <dbReference type="ARBA" id="ARBA00016337"/>
    </source>
</evidence>
<keyword evidence="8 11" id="KW-0460">Magnesium</keyword>
<dbReference type="PIRSF" id="PIRSF006268">
    <property type="entry name" value="ApbE"/>
    <property type="match status" value="1"/>
</dbReference>
<dbReference type="EMBL" id="FONH01000015">
    <property type="protein sequence ID" value="SFF37839.1"/>
    <property type="molecule type" value="Genomic_DNA"/>
</dbReference>
<evidence type="ECO:0000313" key="13">
    <source>
        <dbReference type="EMBL" id="SFF37839.1"/>
    </source>
</evidence>
<dbReference type="PANTHER" id="PTHR30040:SF2">
    <property type="entry name" value="FAD:PROTEIN FMN TRANSFERASE"/>
    <property type="match status" value="1"/>
</dbReference>
<evidence type="ECO:0000256" key="6">
    <source>
        <dbReference type="ARBA" id="ARBA00022723"/>
    </source>
</evidence>
<feature type="binding site" evidence="12">
    <location>
        <position position="269"/>
    </location>
    <ligand>
        <name>Mg(2+)</name>
        <dbReference type="ChEBI" id="CHEBI:18420"/>
    </ligand>
</feature>
<comment type="cofactor">
    <cofactor evidence="12">
        <name>Mg(2+)</name>
        <dbReference type="ChEBI" id="CHEBI:18420"/>
    </cofactor>
    <cofactor evidence="12">
        <name>Mn(2+)</name>
        <dbReference type="ChEBI" id="CHEBI:29035"/>
    </cofactor>
    <text evidence="12">Magnesium. Can also use manganese.</text>
</comment>
<dbReference type="GO" id="GO:0046872">
    <property type="term" value="F:metal ion binding"/>
    <property type="evidence" value="ECO:0007669"/>
    <property type="project" value="UniProtKB-UniRule"/>
</dbReference>
<gene>
    <name evidence="13" type="ORF">SAMN02799615_03317</name>
</gene>
<evidence type="ECO:0000256" key="9">
    <source>
        <dbReference type="ARBA" id="ARBA00031306"/>
    </source>
</evidence>
<keyword evidence="6 11" id="KW-0479">Metal-binding</keyword>
<name>A0A1I2I5U2_9GAMM</name>
<feature type="binding site" evidence="12">
    <location>
        <position position="156"/>
    </location>
    <ligand>
        <name>Mg(2+)</name>
        <dbReference type="ChEBI" id="CHEBI:18420"/>
    </ligand>
</feature>
<evidence type="ECO:0000256" key="7">
    <source>
        <dbReference type="ARBA" id="ARBA00022827"/>
    </source>
</evidence>
<dbReference type="InterPro" id="IPR024932">
    <property type="entry name" value="ApbE"/>
</dbReference>
<proteinExistence type="inferred from homology"/>
<dbReference type="Gene3D" id="3.10.520.10">
    <property type="entry name" value="ApbE-like domains"/>
    <property type="match status" value="1"/>
</dbReference>
<keyword evidence="13" id="KW-0449">Lipoprotein</keyword>
<protein>
    <recommendedName>
        <fullName evidence="3 11">FAD:protein FMN transferase</fullName>
        <ecNumber evidence="2 11">2.7.1.180</ecNumber>
    </recommendedName>
    <alternativeName>
        <fullName evidence="9 11">Flavin transferase</fullName>
    </alternativeName>
</protein>
<dbReference type="EC" id="2.7.1.180" evidence="2 11"/>
<evidence type="ECO:0000256" key="10">
    <source>
        <dbReference type="ARBA" id="ARBA00048540"/>
    </source>
</evidence>
<reference evidence="14" key="1">
    <citation type="submission" date="2016-10" db="EMBL/GenBank/DDBJ databases">
        <authorList>
            <person name="Varghese N."/>
            <person name="Submissions S."/>
        </authorList>
    </citation>
    <scope>NUCLEOTIDE SEQUENCE [LARGE SCALE GENOMIC DNA]</scope>
    <source>
        <strain evidence="14">UNC178MFTsu3.1</strain>
    </source>
</reference>
<dbReference type="InterPro" id="IPR003374">
    <property type="entry name" value="ApbE-like_sf"/>
</dbReference>
<dbReference type="GO" id="GO:0016740">
    <property type="term" value="F:transferase activity"/>
    <property type="evidence" value="ECO:0007669"/>
    <property type="project" value="UniProtKB-UniRule"/>
</dbReference>
<evidence type="ECO:0000256" key="11">
    <source>
        <dbReference type="PIRNR" id="PIRNR006268"/>
    </source>
</evidence>
<keyword evidence="4 11" id="KW-0285">Flavoprotein</keyword>
<evidence type="ECO:0000256" key="1">
    <source>
        <dbReference type="ARBA" id="ARBA00008282"/>
    </source>
</evidence>
<dbReference type="STRING" id="500610.SAMN02799615_03317"/>
<dbReference type="AlphaFoldDB" id="A0A1I2I5U2"/>
<evidence type="ECO:0000256" key="5">
    <source>
        <dbReference type="ARBA" id="ARBA00022679"/>
    </source>
</evidence>
<comment type="similarity">
    <text evidence="1 11">Belongs to the ApbE family.</text>
</comment>